<dbReference type="SUPFAM" id="SSF56815">
    <property type="entry name" value="Sec1/munc18-like (SM) proteins"/>
    <property type="match status" value="1"/>
</dbReference>
<dbReference type="AlphaFoldDB" id="A0A376BBX3"/>
<dbReference type="InterPro" id="IPR036045">
    <property type="entry name" value="Sec1-like_sf"/>
</dbReference>
<dbReference type="Gene3D" id="3.40.50.1910">
    <property type="match status" value="1"/>
</dbReference>
<dbReference type="Gene3D" id="1.25.40.60">
    <property type="match status" value="1"/>
</dbReference>
<protein>
    <submittedName>
        <fullName evidence="2">Probable Protein SLY1</fullName>
    </submittedName>
</protein>
<dbReference type="VEuPathDB" id="FungiDB:SCODWIG_03889"/>
<comment type="similarity">
    <text evidence="1">Belongs to the STXBP/unc-18/SEC1 family.</text>
</comment>
<dbReference type="PANTHER" id="PTHR11679">
    <property type="entry name" value="VESICLE PROTEIN SORTING-ASSOCIATED"/>
    <property type="match status" value="1"/>
</dbReference>
<dbReference type="Pfam" id="PF00995">
    <property type="entry name" value="Sec1"/>
    <property type="match status" value="1"/>
</dbReference>
<evidence type="ECO:0000313" key="2">
    <source>
        <dbReference type="EMBL" id="SSD62127.1"/>
    </source>
</evidence>
<gene>
    <name evidence="2" type="ORF">SCODWIG_03889</name>
</gene>
<sequence length="658" mass="75158">MENDSLREKQVSVIEKLLMFNEDPKNIQHDLTSDFNNNELVWKVLILDRKSTGIISSVLRVNDLLKKGVTVHTSIKQSRTPLPDVPAIYFVQPTKENIDIIIQDLSNDMYSFFYINFTSSISRDLLEYFAKEVAFKGKCDKIKQIFDQYLDFIVTEPELFSLEIDNAYYQLNSTTSSEEQIINLCDEIAKGLLNAIMTIDSIPIIRAQKGGAAEIVAQKLDSRLRDYVLNTKNSGDLLPSSQSLERTVLILLDRNIDLKSMLSHSLFYECLVFDVFTMARNTITFQYHKENEAAPVKMKVDIEPKDFFWRDNCYLPFPDAVENVENELNKYKQEAEEVTKKTGVTNLNDLDPNSANDTINIQEAVNKLPKLTAKKQIIDSHFKILASLIPELSSKSLDTFYEIEQEDVDQLKTRQRFLEVLKDDKKTNLENKLRTFGIMYLSSKEPLPKTFVTQVEEYFQNQDYDCSPLKYIYKLRKMMDLSNISLLQNKSLGNEYNGHGDNNYNNNNSTNGSTGSELFSGLSKKLYGLAGDKIQGGVGSLVSRVSNLLTERKTIPITNIVEAIMDPLNSSNNNLQTTDSYLYYDPRILRGDLTRPPKRQSYNKSMVFVVGGGNYIEYQNLQQWAHGNSEQVNKKKVIYGSTSISKPTVFLKEISKLA</sequence>
<evidence type="ECO:0000256" key="1">
    <source>
        <dbReference type="ARBA" id="ARBA00009884"/>
    </source>
</evidence>
<accession>A0A376BBX3</accession>
<dbReference type="InterPro" id="IPR001619">
    <property type="entry name" value="Sec1-like"/>
</dbReference>
<dbReference type="Proteomes" id="UP000262825">
    <property type="component" value="Unassembled WGS sequence"/>
</dbReference>
<dbReference type="InterPro" id="IPR027482">
    <property type="entry name" value="Sec1-like_dom2"/>
</dbReference>
<reference evidence="3" key="1">
    <citation type="submission" date="2018-06" db="EMBL/GenBank/DDBJ databases">
        <authorList>
            <person name="Guldener U."/>
        </authorList>
    </citation>
    <scope>NUCLEOTIDE SEQUENCE [LARGE SCALE GENOMIC DNA]</scope>
    <source>
        <strain evidence="3">UTAD17</strain>
    </source>
</reference>
<dbReference type="InterPro" id="IPR043127">
    <property type="entry name" value="Sec-1-like_dom3a"/>
</dbReference>
<dbReference type="Gene3D" id="3.90.830.10">
    <property type="entry name" value="Syntaxin Binding Protein 1, Chain A, domain 2"/>
    <property type="match status" value="1"/>
</dbReference>
<name>A0A376BBX3_9ASCO</name>
<dbReference type="PIRSF" id="PIRSF005715">
    <property type="entry name" value="VPS45_Sec1"/>
    <property type="match status" value="1"/>
</dbReference>
<proteinExistence type="inferred from homology"/>
<dbReference type="Gene3D" id="3.40.50.2060">
    <property type="match status" value="1"/>
</dbReference>
<dbReference type="EMBL" id="UFAJ01001167">
    <property type="protein sequence ID" value="SSD62127.1"/>
    <property type="molecule type" value="Genomic_DNA"/>
</dbReference>
<keyword evidence="3" id="KW-1185">Reference proteome</keyword>
<organism evidence="2 3">
    <name type="scientific">Saccharomycodes ludwigii</name>
    <dbReference type="NCBI Taxonomy" id="36035"/>
    <lineage>
        <taxon>Eukaryota</taxon>
        <taxon>Fungi</taxon>
        <taxon>Dikarya</taxon>
        <taxon>Ascomycota</taxon>
        <taxon>Saccharomycotina</taxon>
        <taxon>Saccharomycetes</taxon>
        <taxon>Saccharomycodales</taxon>
        <taxon>Saccharomycodaceae</taxon>
        <taxon>Saccharomycodes</taxon>
    </lineage>
</organism>
<dbReference type="GO" id="GO:0016192">
    <property type="term" value="P:vesicle-mediated transport"/>
    <property type="evidence" value="ECO:0007669"/>
    <property type="project" value="InterPro"/>
</dbReference>
<evidence type="ECO:0000313" key="3">
    <source>
        <dbReference type="Proteomes" id="UP000262825"/>
    </source>
</evidence>
<dbReference type="InterPro" id="IPR043154">
    <property type="entry name" value="Sec-1-like_dom1"/>
</dbReference>